<keyword evidence="2" id="KW-1185">Reference proteome</keyword>
<accession>A0ABW0M1J9</accession>
<dbReference type="RefSeq" id="WP_209746967.1">
    <property type="nucleotide sequence ID" value="NZ_JBHSMH010000113.1"/>
</dbReference>
<organism evidence="1 2">
    <name type="scientific">Cohnella suwonensis</name>
    <dbReference type="NCBI Taxonomy" id="696072"/>
    <lineage>
        <taxon>Bacteria</taxon>
        <taxon>Bacillati</taxon>
        <taxon>Bacillota</taxon>
        <taxon>Bacilli</taxon>
        <taxon>Bacillales</taxon>
        <taxon>Paenibacillaceae</taxon>
        <taxon>Cohnella</taxon>
    </lineage>
</organism>
<sequence>MTQQEILRKKMASGYKKTVVEDILKRRNAGLPDALKVFHRYYIKLDKMVMRLKTIGPGVARGPKSPVEIIKATQKVGVKRQRAPIVRKAGSRLAPAEMAVRDMRSR</sequence>
<evidence type="ECO:0000313" key="2">
    <source>
        <dbReference type="Proteomes" id="UP001596105"/>
    </source>
</evidence>
<proteinExistence type="predicted"/>
<dbReference type="EMBL" id="JBHSMH010000113">
    <property type="protein sequence ID" value="MFC5471975.1"/>
    <property type="molecule type" value="Genomic_DNA"/>
</dbReference>
<name>A0ABW0M1J9_9BACL</name>
<reference evidence="2" key="1">
    <citation type="journal article" date="2019" name="Int. J. Syst. Evol. Microbiol.">
        <title>The Global Catalogue of Microorganisms (GCM) 10K type strain sequencing project: providing services to taxonomists for standard genome sequencing and annotation.</title>
        <authorList>
            <consortium name="The Broad Institute Genomics Platform"/>
            <consortium name="The Broad Institute Genome Sequencing Center for Infectious Disease"/>
            <person name="Wu L."/>
            <person name="Ma J."/>
        </authorList>
    </citation>
    <scope>NUCLEOTIDE SEQUENCE [LARGE SCALE GENOMIC DNA]</scope>
    <source>
        <strain evidence="2">CCUG 57113</strain>
    </source>
</reference>
<protein>
    <submittedName>
        <fullName evidence="1">Uncharacterized protein</fullName>
    </submittedName>
</protein>
<evidence type="ECO:0000313" key="1">
    <source>
        <dbReference type="EMBL" id="MFC5471975.1"/>
    </source>
</evidence>
<comment type="caution">
    <text evidence="1">The sequence shown here is derived from an EMBL/GenBank/DDBJ whole genome shotgun (WGS) entry which is preliminary data.</text>
</comment>
<gene>
    <name evidence="1" type="ORF">ACFPPD_25170</name>
</gene>
<dbReference type="Proteomes" id="UP001596105">
    <property type="component" value="Unassembled WGS sequence"/>
</dbReference>